<evidence type="ECO:0000256" key="6">
    <source>
        <dbReference type="SAM" id="Phobius"/>
    </source>
</evidence>
<evidence type="ECO:0000256" key="2">
    <source>
        <dbReference type="ARBA" id="ARBA00022692"/>
    </source>
</evidence>
<gene>
    <name evidence="8" type="ORF">GCM10023200_01840</name>
</gene>
<evidence type="ECO:0000256" key="1">
    <source>
        <dbReference type="ARBA" id="ARBA00004141"/>
    </source>
</evidence>
<dbReference type="InterPro" id="IPR051533">
    <property type="entry name" value="WaaL-like"/>
</dbReference>
<feature type="transmembrane region" description="Helical" evidence="6">
    <location>
        <begin position="189"/>
        <end position="207"/>
    </location>
</feature>
<feature type="transmembrane region" description="Helical" evidence="6">
    <location>
        <begin position="6"/>
        <end position="25"/>
    </location>
</feature>
<comment type="caution">
    <text evidence="8">The sequence shown here is derived from an EMBL/GenBank/DDBJ whole genome shotgun (WGS) entry which is preliminary data.</text>
</comment>
<evidence type="ECO:0000256" key="5">
    <source>
        <dbReference type="SAM" id="MobiDB-lite"/>
    </source>
</evidence>
<keyword evidence="2 6" id="KW-0812">Transmembrane</keyword>
<feature type="domain" description="O-antigen ligase-related" evidence="7">
    <location>
        <begin position="220"/>
        <end position="356"/>
    </location>
</feature>
<dbReference type="RefSeq" id="WP_345410366.1">
    <property type="nucleotide sequence ID" value="NZ_BAABHO010000001.1"/>
</dbReference>
<feature type="transmembrane region" description="Helical" evidence="6">
    <location>
        <begin position="30"/>
        <end position="47"/>
    </location>
</feature>
<dbReference type="SUPFAM" id="SSF103501">
    <property type="entry name" value="Respiratory nitrate reductase 1 gamma chain"/>
    <property type="match status" value="1"/>
</dbReference>
<dbReference type="Proteomes" id="UP001500928">
    <property type="component" value="Unassembled WGS sequence"/>
</dbReference>
<comment type="subcellular location">
    <subcellularLocation>
        <location evidence="1">Membrane</location>
        <topology evidence="1">Multi-pass membrane protein</topology>
    </subcellularLocation>
</comment>
<dbReference type="PANTHER" id="PTHR37422">
    <property type="entry name" value="TEICHURONIC ACID BIOSYNTHESIS PROTEIN TUAE"/>
    <property type="match status" value="1"/>
</dbReference>
<protein>
    <recommendedName>
        <fullName evidence="7">O-antigen ligase-related domain-containing protein</fullName>
    </recommendedName>
</protein>
<feature type="transmembrane region" description="Helical" evidence="6">
    <location>
        <begin position="117"/>
        <end position="134"/>
    </location>
</feature>
<feature type="transmembrane region" description="Helical" evidence="6">
    <location>
        <begin position="146"/>
        <end position="169"/>
    </location>
</feature>
<name>A0ABP9A3T1_9PSEU</name>
<dbReference type="InterPro" id="IPR007016">
    <property type="entry name" value="O-antigen_ligase-rel_domated"/>
</dbReference>
<dbReference type="EMBL" id="BAABHO010000001">
    <property type="protein sequence ID" value="GAA4773073.1"/>
    <property type="molecule type" value="Genomic_DNA"/>
</dbReference>
<feature type="region of interest" description="Disordered" evidence="5">
    <location>
        <begin position="426"/>
        <end position="472"/>
    </location>
</feature>
<keyword evidence="4 6" id="KW-0472">Membrane</keyword>
<feature type="compositionally biased region" description="Basic and acidic residues" evidence="5">
    <location>
        <begin position="432"/>
        <end position="446"/>
    </location>
</feature>
<sequence length="472" mass="50498">MSVLLLGLAAVVVAAFGLALLDLVIRRADIGAGLVFLSAIVQAAFVFDVPSVRLGGMRVGVTDVVVVLVLAAALARCLRLRRFGRHQYWLIMLGTLLLASLVLGIAAHGVSTAVNDSRQYLFFAGAALYMATFRPSLELYDRIGRIWLGTAVLMSLLACVRWLDVFGGIDLGVPAERFGVDTAVRVLDGPYAFFLAGPLLLTIPFWLRRGQPRWIRVLGAVLLVVIVVLDRRTVWLAILVGVAVLLLRGRRPSARAVALVVAASAITFAVFAGDVLARDQAAHGTVTSTGSVTWRIEGWSDLVDSWSASPVNWLVGEPFGSGFSRVVEGSTVEAHPHNFYIETMIRAGVGGLLALLALTVGLLRRLWRVPVRGGGLLDPSMLPPLLAMQVIWDLTWVPGLEQGIVTGIAIAVAVAGVRRRAPGPCLPGPVGVRDRVRSDRTHRDDPESGSTRGDVVSDRASGSGRPRAEVDS</sequence>
<evidence type="ECO:0000256" key="4">
    <source>
        <dbReference type="ARBA" id="ARBA00023136"/>
    </source>
</evidence>
<reference evidence="9" key="1">
    <citation type="journal article" date="2019" name="Int. J. Syst. Evol. Microbiol.">
        <title>The Global Catalogue of Microorganisms (GCM) 10K type strain sequencing project: providing services to taxonomists for standard genome sequencing and annotation.</title>
        <authorList>
            <consortium name="The Broad Institute Genomics Platform"/>
            <consortium name="The Broad Institute Genome Sequencing Center for Infectious Disease"/>
            <person name="Wu L."/>
            <person name="Ma J."/>
        </authorList>
    </citation>
    <scope>NUCLEOTIDE SEQUENCE [LARGE SCALE GENOMIC DNA]</scope>
    <source>
        <strain evidence="9">JCM 17979</strain>
    </source>
</reference>
<evidence type="ECO:0000259" key="7">
    <source>
        <dbReference type="Pfam" id="PF04932"/>
    </source>
</evidence>
<keyword evidence="9" id="KW-1185">Reference proteome</keyword>
<dbReference type="PANTHER" id="PTHR37422:SF13">
    <property type="entry name" value="LIPOPOLYSACCHARIDE BIOSYNTHESIS PROTEIN PA4999-RELATED"/>
    <property type="match status" value="1"/>
</dbReference>
<feature type="transmembrane region" description="Helical" evidence="6">
    <location>
        <begin position="344"/>
        <end position="363"/>
    </location>
</feature>
<proteinExistence type="predicted"/>
<dbReference type="Pfam" id="PF04932">
    <property type="entry name" value="Wzy_C"/>
    <property type="match status" value="1"/>
</dbReference>
<feature type="transmembrane region" description="Helical" evidence="6">
    <location>
        <begin position="90"/>
        <end position="111"/>
    </location>
</feature>
<keyword evidence="3 6" id="KW-1133">Transmembrane helix</keyword>
<feature type="transmembrane region" description="Helical" evidence="6">
    <location>
        <begin position="235"/>
        <end position="250"/>
    </location>
</feature>
<organism evidence="8 9">
    <name type="scientific">Actinomycetospora chlora</name>
    <dbReference type="NCBI Taxonomy" id="663608"/>
    <lineage>
        <taxon>Bacteria</taxon>
        <taxon>Bacillati</taxon>
        <taxon>Actinomycetota</taxon>
        <taxon>Actinomycetes</taxon>
        <taxon>Pseudonocardiales</taxon>
        <taxon>Pseudonocardiaceae</taxon>
        <taxon>Actinomycetospora</taxon>
    </lineage>
</organism>
<evidence type="ECO:0000313" key="9">
    <source>
        <dbReference type="Proteomes" id="UP001500928"/>
    </source>
</evidence>
<evidence type="ECO:0000256" key="3">
    <source>
        <dbReference type="ARBA" id="ARBA00022989"/>
    </source>
</evidence>
<accession>A0ABP9A3T1</accession>
<evidence type="ECO:0000313" key="8">
    <source>
        <dbReference type="EMBL" id="GAA4773073.1"/>
    </source>
</evidence>
<feature type="transmembrane region" description="Helical" evidence="6">
    <location>
        <begin position="257"/>
        <end position="277"/>
    </location>
</feature>
<feature type="transmembrane region" description="Helical" evidence="6">
    <location>
        <begin position="214"/>
        <end position="229"/>
    </location>
</feature>
<feature type="transmembrane region" description="Helical" evidence="6">
    <location>
        <begin position="59"/>
        <end position="78"/>
    </location>
</feature>
<dbReference type="InterPro" id="IPR036197">
    <property type="entry name" value="NarG-like_sf"/>
</dbReference>